<protein>
    <submittedName>
        <fullName evidence="1">Uncharacterized protein</fullName>
    </submittedName>
</protein>
<reference evidence="1" key="1">
    <citation type="submission" date="2018-02" db="EMBL/GenBank/DDBJ databases">
        <title>Rhizophora mucronata_Transcriptome.</title>
        <authorList>
            <person name="Meera S.P."/>
            <person name="Sreeshan A."/>
            <person name="Augustine A."/>
        </authorList>
    </citation>
    <scope>NUCLEOTIDE SEQUENCE</scope>
    <source>
        <tissue evidence="1">Leaf</tissue>
    </source>
</reference>
<dbReference type="EMBL" id="GGEC01007052">
    <property type="protein sequence ID" value="MBW87535.1"/>
    <property type="molecule type" value="Transcribed_RNA"/>
</dbReference>
<sequence length="37" mass="4059">MLTTCKRDDLCSPPTFTSVSMCCKSLRSTPGTRFAIC</sequence>
<organism evidence="1">
    <name type="scientific">Rhizophora mucronata</name>
    <name type="common">Asiatic mangrove</name>
    <dbReference type="NCBI Taxonomy" id="61149"/>
    <lineage>
        <taxon>Eukaryota</taxon>
        <taxon>Viridiplantae</taxon>
        <taxon>Streptophyta</taxon>
        <taxon>Embryophyta</taxon>
        <taxon>Tracheophyta</taxon>
        <taxon>Spermatophyta</taxon>
        <taxon>Magnoliopsida</taxon>
        <taxon>eudicotyledons</taxon>
        <taxon>Gunneridae</taxon>
        <taxon>Pentapetalae</taxon>
        <taxon>rosids</taxon>
        <taxon>fabids</taxon>
        <taxon>Malpighiales</taxon>
        <taxon>Rhizophoraceae</taxon>
        <taxon>Rhizophora</taxon>
    </lineage>
</organism>
<name>A0A2P2J219_RHIMU</name>
<proteinExistence type="predicted"/>
<accession>A0A2P2J219</accession>
<dbReference type="AlphaFoldDB" id="A0A2P2J219"/>
<evidence type="ECO:0000313" key="1">
    <source>
        <dbReference type="EMBL" id="MBW87535.1"/>
    </source>
</evidence>